<dbReference type="GO" id="GO:0000235">
    <property type="term" value="C:astral microtubule"/>
    <property type="evidence" value="ECO:0007669"/>
    <property type="project" value="Ensembl"/>
</dbReference>
<protein>
    <submittedName>
        <fullName evidence="3">Microtubule associated protein 9</fullName>
    </submittedName>
</protein>
<feature type="coiled-coil region" evidence="1">
    <location>
        <begin position="203"/>
        <end position="267"/>
    </location>
</feature>
<sequence>MSDEVFSTTLAYTKSPKVTKRTTFQDELIKAITARSARQRSSEYSDDFDSDEIVSLGDFSDTSVDENSDKKKMNDFHLSDDEEKKSPKLSFLKTKKSDSDIVKDEPVFSAKNEEEMAPDGCGDMVGTPLSKSQNKDQEIEKDKIEMKPKPRTLPVKSTSSGNSRYYNLNTFFFFKQDPWVTNLSSLPLKESLGDSFSPGSGGKASIKDQNEELLENHMKSNENEENSFLIDFVTPPIEKSQESQVISDDLEEEKEKAELIMSDLTVDPPLLKSQSVLLSTDATESSKKTIEDRNMKTKKSTNNRASSAAGRLMTSEFLKKSSSMRRPLSTTTSSHYLGTLKVLDQKPSQKQNTEPERADSIRAAVYQEWLEKKNVYLHEMHRIKRIESENLRIQNEQKKAAKREEALASFEAWKAMKEKEAKKIAAQKRLEEKNKKKTEEENAVRKGEALQAFERWKEKKMEYLREKNKKEREYERAKKQKEEETIAEKRKDNLTAVEKWNEKKDAFFKEKEKEKINEKRREELKRAEKKDKDKQAIDEYEKWLEKKERQERIERKQKKRHSFLENEALPPWSPPSRTVFSKVF</sequence>
<dbReference type="Ensembl" id="ENSUMAT00000026670.1">
    <property type="protein sequence ID" value="ENSUMAP00000022500.1"/>
    <property type="gene ID" value="ENSUMAG00000016459.1"/>
</dbReference>
<evidence type="ECO:0000256" key="1">
    <source>
        <dbReference type="SAM" id="Coils"/>
    </source>
</evidence>
<gene>
    <name evidence="3" type="primary">MAP9</name>
</gene>
<name>A0A452UNE0_URSMA</name>
<dbReference type="PANTHER" id="PTHR14739">
    <property type="entry name" value="MICROTUBULE-ASSOCIATED PROTEIN 9"/>
    <property type="match status" value="1"/>
</dbReference>
<feature type="coiled-coil region" evidence="1">
    <location>
        <begin position="383"/>
        <end position="530"/>
    </location>
</feature>
<dbReference type="GO" id="GO:1902412">
    <property type="term" value="P:regulation of mitotic cytokinesis"/>
    <property type="evidence" value="ECO:0007669"/>
    <property type="project" value="Ensembl"/>
</dbReference>
<feature type="region of interest" description="Disordered" evidence="2">
    <location>
        <begin position="555"/>
        <end position="584"/>
    </location>
</feature>
<feature type="region of interest" description="Disordered" evidence="2">
    <location>
        <begin position="35"/>
        <end position="159"/>
    </location>
</feature>
<feature type="compositionally biased region" description="Polar residues" evidence="2">
    <location>
        <begin position="575"/>
        <end position="584"/>
    </location>
</feature>
<proteinExistence type="predicted"/>
<reference evidence="3" key="1">
    <citation type="submission" date="2019-03" db="UniProtKB">
        <authorList>
            <consortium name="Ensembl"/>
        </authorList>
    </citation>
    <scope>IDENTIFICATION</scope>
</reference>
<keyword evidence="1" id="KW-0175">Coiled coil</keyword>
<dbReference type="GO" id="GO:0090307">
    <property type="term" value="P:mitotic spindle assembly"/>
    <property type="evidence" value="ECO:0007669"/>
    <property type="project" value="Ensembl"/>
</dbReference>
<dbReference type="AlphaFoldDB" id="A0A452UNE0"/>
<dbReference type="GO" id="GO:1990023">
    <property type="term" value="C:mitotic spindle midzone"/>
    <property type="evidence" value="ECO:0007669"/>
    <property type="project" value="Ensembl"/>
</dbReference>
<feature type="compositionally biased region" description="Basic and acidic residues" evidence="2">
    <location>
        <begin position="67"/>
        <end position="86"/>
    </location>
</feature>
<dbReference type="GeneTree" id="ENSGT00730000111184"/>
<evidence type="ECO:0000256" key="2">
    <source>
        <dbReference type="SAM" id="MobiDB-lite"/>
    </source>
</evidence>
<dbReference type="InterPro" id="IPR026106">
    <property type="entry name" value="MAP9"/>
</dbReference>
<dbReference type="PANTHER" id="PTHR14739:SF9">
    <property type="entry name" value="MICROTUBULE-ASSOCIATED PROTEIN 9"/>
    <property type="match status" value="1"/>
</dbReference>
<feature type="compositionally biased region" description="Basic and acidic residues" evidence="2">
    <location>
        <begin position="284"/>
        <end position="295"/>
    </location>
</feature>
<dbReference type="GO" id="GO:0000281">
    <property type="term" value="P:mitotic cytokinesis"/>
    <property type="evidence" value="ECO:0007669"/>
    <property type="project" value="InterPro"/>
</dbReference>
<dbReference type="GO" id="GO:0008017">
    <property type="term" value="F:microtubule binding"/>
    <property type="evidence" value="ECO:0007669"/>
    <property type="project" value="Ensembl"/>
</dbReference>
<feature type="compositionally biased region" description="Basic and acidic residues" evidence="2">
    <location>
        <begin position="133"/>
        <end position="148"/>
    </location>
</feature>
<feature type="compositionally biased region" description="Basic and acidic residues" evidence="2">
    <location>
        <begin position="95"/>
        <end position="114"/>
    </location>
</feature>
<organism evidence="3">
    <name type="scientific">Ursus maritimus</name>
    <name type="common">Polar bear</name>
    <name type="synonym">Thalarctos maritimus</name>
    <dbReference type="NCBI Taxonomy" id="29073"/>
    <lineage>
        <taxon>Eukaryota</taxon>
        <taxon>Metazoa</taxon>
        <taxon>Chordata</taxon>
        <taxon>Craniata</taxon>
        <taxon>Vertebrata</taxon>
        <taxon>Euteleostomi</taxon>
        <taxon>Mammalia</taxon>
        <taxon>Eutheria</taxon>
        <taxon>Laurasiatheria</taxon>
        <taxon>Carnivora</taxon>
        <taxon>Caniformia</taxon>
        <taxon>Ursidae</taxon>
        <taxon>Ursus</taxon>
    </lineage>
</organism>
<dbReference type="OMA" id="YENWLVR"/>
<dbReference type="GO" id="GO:0060236">
    <property type="term" value="P:regulation of mitotic spindle organization"/>
    <property type="evidence" value="ECO:0007669"/>
    <property type="project" value="Ensembl"/>
</dbReference>
<accession>A0A452UNE0</accession>
<evidence type="ECO:0000313" key="3">
    <source>
        <dbReference type="Ensembl" id="ENSUMAP00000022500"/>
    </source>
</evidence>
<feature type="region of interest" description="Disordered" evidence="2">
    <location>
        <begin position="281"/>
        <end position="309"/>
    </location>
</feature>
<dbReference type="GO" id="GO:0046602">
    <property type="term" value="P:regulation of mitotic centrosome separation"/>
    <property type="evidence" value="ECO:0007669"/>
    <property type="project" value="Ensembl"/>
</dbReference>